<keyword evidence="3" id="KW-1185">Reference proteome</keyword>
<evidence type="ECO:0000313" key="3">
    <source>
        <dbReference type="Proteomes" id="UP000054359"/>
    </source>
</evidence>
<dbReference type="AlphaFoldDB" id="A0A087T4N5"/>
<proteinExistence type="predicted"/>
<organism evidence="2 3">
    <name type="scientific">Stegodyphus mimosarum</name>
    <name type="common">African social velvet spider</name>
    <dbReference type="NCBI Taxonomy" id="407821"/>
    <lineage>
        <taxon>Eukaryota</taxon>
        <taxon>Metazoa</taxon>
        <taxon>Ecdysozoa</taxon>
        <taxon>Arthropoda</taxon>
        <taxon>Chelicerata</taxon>
        <taxon>Arachnida</taxon>
        <taxon>Araneae</taxon>
        <taxon>Araneomorphae</taxon>
        <taxon>Entelegynae</taxon>
        <taxon>Eresoidea</taxon>
        <taxon>Eresidae</taxon>
        <taxon>Stegodyphus</taxon>
    </lineage>
</organism>
<accession>A0A087T4N5</accession>
<evidence type="ECO:0000256" key="1">
    <source>
        <dbReference type="SAM" id="Phobius"/>
    </source>
</evidence>
<sequence>MIETSDVRQSLVLLYKGFLVRKRHYIVTTIFEIVLPVFIASIP</sequence>
<evidence type="ECO:0000313" key="2">
    <source>
        <dbReference type="EMBL" id="KFM60074.1"/>
    </source>
</evidence>
<keyword evidence="1" id="KW-1133">Transmembrane helix</keyword>
<gene>
    <name evidence="2" type="ORF">X975_09037</name>
</gene>
<name>A0A087T4N5_STEMI</name>
<dbReference type="Proteomes" id="UP000054359">
    <property type="component" value="Unassembled WGS sequence"/>
</dbReference>
<feature type="non-terminal residue" evidence="2">
    <location>
        <position position="43"/>
    </location>
</feature>
<feature type="transmembrane region" description="Helical" evidence="1">
    <location>
        <begin position="25"/>
        <end position="42"/>
    </location>
</feature>
<keyword evidence="1" id="KW-0812">Transmembrane</keyword>
<dbReference type="OrthoDB" id="6437418at2759"/>
<reference evidence="2 3" key="1">
    <citation type="submission" date="2013-11" db="EMBL/GenBank/DDBJ databases">
        <title>Genome sequencing of Stegodyphus mimosarum.</title>
        <authorList>
            <person name="Bechsgaard J."/>
        </authorList>
    </citation>
    <scope>NUCLEOTIDE SEQUENCE [LARGE SCALE GENOMIC DNA]</scope>
</reference>
<keyword evidence="1" id="KW-0472">Membrane</keyword>
<protein>
    <submittedName>
        <fullName evidence="2">Uncharacterized protein</fullName>
    </submittedName>
</protein>
<dbReference type="EMBL" id="KK113387">
    <property type="protein sequence ID" value="KFM60074.1"/>
    <property type="molecule type" value="Genomic_DNA"/>
</dbReference>